<dbReference type="EMBL" id="AFWF01000220">
    <property type="protein sequence ID" value="EGU35859.1"/>
    <property type="molecule type" value="Genomic_DNA"/>
</dbReference>
<dbReference type="SMART" id="SM00052">
    <property type="entry name" value="EAL"/>
    <property type="match status" value="1"/>
</dbReference>
<dbReference type="RefSeq" id="WP_006713741.1">
    <property type="nucleotide sequence ID" value="NZ_AFWF01000220.1"/>
</dbReference>
<dbReference type="Pfam" id="PF00563">
    <property type="entry name" value="EAL"/>
    <property type="match status" value="1"/>
</dbReference>
<dbReference type="SUPFAM" id="SSF141868">
    <property type="entry name" value="EAL domain-like"/>
    <property type="match status" value="1"/>
</dbReference>
<keyword evidence="3" id="KW-1185">Reference proteome</keyword>
<dbReference type="Gene3D" id="3.20.20.450">
    <property type="entry name" value="EAL domain"/>
    <property type="match status" value="1"/>
</dbReference>
<dbReference type="GO" id="GO:0071111">
    <property type="term" value="F:cyclic-guanylate-specific phosphodiesterase activity"/>
    <property type="evidence" value="ECO:0007669"/>
    <property type="project" value="InterPro"/>
</dbReference>
<organism evidence="2 3">
    <name type="scientific">Vibrio ichthyoenteri ATCC 700023</name>
    <dbReference type="NCBI Taxonomy" id="870968"/>
    <lineage>
        <taxon>Bacteria</taxon>
        <taxon>Pseudomonadati</taxon>
        <taxon>Pseudomonadota</taxon>
        <taxon>Gammaproteobacteria</taxon>
        <taxon>Vibrionales</taxon>
        <taxon>Vibrionaceae</taxon>
        <taxon>Vibrio</taxon>
    </lineage>
</organism>
<gene>
    <name evidence="2" type="ORF">VII00023_16545</name>
</gene>
<name>F9S5G1_9VIBR</name>
<evidence type="ECO:0000313" key="3">
    <source>
        <dbReference type="Proteomes" id="UP000004605"/>
    </source>
</evidence>
<dbReference type="PROSITE" id="PS50883">
    <property type="entry name" value="EAL"/>
    <property type="match status" value="1"/>
</dbReference>
<dbReference type="PANTHER" id="PTHR33121">
    <property type="entry name" value="CYCLIC DI-GMP PHOSPHODIESTERASE PDEF"/>
    <property type="match status" value="1"/>
</dbReference>
<comment type="caution">
    <text evidence="2">The sequence shown here is derived from an EMBL/GenBank/DDBJ whole genome shotgun (WGS) entry which is preliminary data.</text>
</comment>
<proteinExistence type="predicted"/>
<dbReference type="InterPro" id="IPR001633">
    <property type="entry name" value="EAL_dom"/>
</dbReference>
<reference evidence="2 3" key="1">
    <citation type="journal article" date="2012" name="Int. J. Syst. Evol. Microbiol.">
        <title>Vibrio caribbeanicus sp. nov., isolated from the marine sponge Scleritoderma cyanea.</title>
        <authorList>
            <person name="Hoffmann M."/>
            <person name="Monday S.R."/>
            <person name="Allard M.W."/>
            <person name="Strain E.A."/>
            <person name="Whittaker P."/>
            <person name="Naum M."/>
            <person name="McCarthy P.J."/>
            <person name="Lopez J.V."/>
            <person name="Fischer M."/>
            <person name="Brown E.W."/>
        </authorList>
    </citation>
    <scope>NUCLEOTIDE SEQUENCE [LARGE SCALE GENOMIC DNA]</scope>
    <source>
        <strain evidence="2 3">ATCC 700023</strain>
    </source>
</reference>
<evidence type="ECO:0000259" key="1">
    <source>
        <dbReference type="PROSITE" id="PS50883"/>
    </source>
</evidence>
<dbReference type="InterPro" id="IPR035919">
    <property type="entry name" value="EAL_sf"/>
</dbReference>
<feature type="domain" description="EAL" evidence="1">
    <location>
        <begin position="1"/>
        <end position="237"/>
    </location>
</feature>
<protein>
    <recommendedName>
        <fullName evidence="1">EAL domain-containing protein</fullName>
    </recommendedName>
</protein>
<accession>F9S5G1</accession>
<dbReference type="InterPro" id="IPR050706">
    <property type="entry name" value="Cyclic-di-GMP_PDE-like"/>
</dbReference>
<evidence type="ECO:0000313" key="2">
    <source>
        <dbReference type="EMBL" id="EGU35859.1"/>
    </source>
</evidence>
<dbReference type="CDD" id="cd01948">
    <property type="entry name" value="EAL"/>
    <property type="match status" value="1"/>
</dbReference>
<dbReference type="Proteomes" id="UP000004605">
    <property type="component" value="Unassembled WGS sequence"/>
</dbReference>
<dbReference type="OrthoDB" id="675397at2"/>
<dbReference type="AlphaFoldDB" id="F9S5G1"/>
<dbReference type="PANTHER" id="PTHR33121:SF79">
    <property type="entry name" value="CYCLIC DI-GMP PHOSPHODIESTERASE PDED-RELATED"/>
    <property type="match status" value="1"/>
</dbReference>
<sequence length="246" mass="28181">YLQPIVDINNNEVVGSEALVRWNHPKQGKISPEIFIPLAESLGVIDLLTKKTLNNVARFLTDNPTYHEKKYVSVNLSRVCLVDDDFVTHLLLFTKRYPDLVSCLLLEVKENLDFDQNQLQRALHNLKRIQTMGFHLAIDDFGTGYSGLNFIRLHRFQVMEIDQVFIKSLHSDSTITPVLISMIQLAKELKMKVIAEGVETEQQIELLKELDVSYIQGFYYSHPIKPEALIKLGSEIKFDQVSKLPA</sequence>
<feature type="non-terminal residue" evidence="2">
    <location>
        <position position="1"/>
    </location>
</feature>